<accession>D7LPX7</accession>
<reference evidence="3" key="1">
    <citation type="journal article" date="2011" name="Nat. Genet.">
        <title>The Arabidopsis lyrata genome sequence and the basis of rapid genome size change.</title>
        <authorList>
            <person name="Hu T.T."/>
            <person name="Pattyn P."/>
            <person name="Bakker E.G."/>
            <person name="Cao J."/>
            <person name="Cheng J.-F."/>
            <person name="Clark R.M."/>
            <person name="Fahlgren N."/>
            <person name="Fawcett J.A."/>
            <person name="Grimwood J."/>
            <person name="Gundlach H."/>
            <person name="Haberer G."/>
            <person name="Hollister J.D."/>
            <person name="Ossowski S."/>
            <person name="Ottilar R.P."/>
            <person name="Salamov A.A."/>
            <person name="Schneeberger K."/>
            <person name="Spannagl M."/>
            <person name="Wang X."/>
            <person name="Yang L."/>
            <person name="Nasrallah M.E."/>
            <person name="Bergelson J."/>
            <person name="Carrington J.C."/>
            <person name="Gaut B.S."/>
            <person name="Schmutz J."/>
            <person name="Mayer K.F.X."/>
            <person name="Van de Peer Y."/>
            <person name="Grigoriev I.V."/>
            <person name="Nordborg M."/>
            <person name="Weigel D."/>
            <person name="Guo Y.-L."/>
        </authorList>
    </citation>
    <scope>NUCLEOTIDE SEQUENCE [LARGE SCALE GENOMIC DNA]</scope>
    <source>
        <strain evidence="3">cv. MN47</strain>
    </source>
</reference>
<name>D7LPX7_ARALL</name>
<dbReference type="HOGENOM" id="CLU_2267453_0_0_1"/>
<gene>
    <name evidence="2" type="ORF">ARALYDRAFT_904411</name>
</gene>
<protein>
    <submittedName>
        <fullName evidence="2">Predicted protein</fullName>
    </submittedName>
</protein>
<organism evidence="3">
    <name type="scientific">Arabidopsis lyrata subsp. lyrata</name>
    <name type="common">Lyre-leaved rock-cress</name>
    <dbReference type="NCBI Taxonomy" id="81972"/>
    <lineage>
        <taxon>Eukaryota</taxon>
        <taxon>Viridiplantae</taxon>
        <taxon>Streptophyta</taxon>
        <taxon>Embryophyta</taxon>
        <taxon>Tracheophyta</taxon>
        <taxon>Spermatophyta</taxon>
        <taxon>Magnoliopsida</taxon>
        <taxon>eudicotyledons</taxon>
        <taxon>Gunneridae</taxon>
        <taxon>Pentapetalae</taxon>
        <taxon>rosids</taxon>
        <taxon>malvids</taxon>
        <taxon>Brassicales</taxon>
        <taxon>Brassicaceae</taxon>
        <taxon>Camelineae</taxon>
        <taxon>Arabidopsis</taxon>
    </lineage>
</organism>
<dbReference type="Gramene" id="scaffold_500115.1">
    <property type="protein sequence ID" value="scaffold_500115.1"/>
    <property type="gene ID" value="scaffold_500115.1"/>
</dbReference>
<sequence>MEDTTSEQFGVEEGLEETDQDKVAEAQSEDPEDAKETGRKQRGPLLLKGVSSKKRIVQLLTSPRKRTTTKEGDQGTEGSIPTNHGTVKGATGGGKPPRPKVDN</sequence>
<dbReference type="Proteomes" id="UP000008694">
    <property type="component" value="Unassembled WGS sequence"/>
</dbReference>
<proteinExistence type="predicted"/>
<evidence type="ECO:0000313" key="3">
    <source>
        <dbReference type="Proteomes" id="UP000008694"/>
    </source>
</evidence>
<evidence type="ECO:0000256" key="1">
    <source>
        <dbReference type="SAM" id="MobiDB-lite"/>
    </source>
</evidence>
<dbReference type="EMBL" id="GL348717">
    <property type="protein sequence ID" value="EFH53047.1"/>
    <property type="molecule type" value="Genomic_DNA"/>
</dbReference>
<feature type="region of interest" description="Disordered" evidence="1">
    <location>
        <begin position="1"/>
        <end position="103"/>
    </location>
</feature>
<keyword evidence="3" id="KW-1185">Reference proteome</keyword>
<dbReference type="AlphaFoldDB" id="D7LPX7"/>
<feature type="compositionally biased region" description="Polar residues" evidence="1">
    <location>
        <begin position="76"/>
        <end position="85"/>
    </location>
</feature>
<evidence type="ECO:0000313" key="2">
    <source>
        <dbReference type="EMBL" id="EFH53047.1"/>
    </source>
</evidence>